<feature type="non-terminal residue" evidence="4">
    <location>
        <position position="1"/>
    </location>
</feature>
<feature type="transmembrane region" description="Helical" evidence="2">
    <location>
        <begin position="254"/>
        <end position="271"/>
    </location>
</feature>
<accession>A0A7R8V7A8</accession>
<dbReference type="InterPro" id="IPR036259">
    <property type="entry name" value="MFS_trans_sf"/>
</dbReference>
<evidence type="ECO:0000256" key="2">
    <source>
        <dbReference type="SAM" id="Phobius"/>
    </source>
</evidence>
<dbReference type="FunCoup" id="A0A7R8V7A8">
    <property type="interactions" value="13"/>
</dbReference>
<dbReference type="SUPFAM" id="SSF103473">
    <property type="entry name" value="MFS general substrate transporter"/>
    <property type="match status" value="1"/>
</dbReference>
<dbReference type="EMBL" id="LR899014">
    <property type="protein sequence ID" value="CAD7093342.1"/>
    <property type="molecule type" value="Genomic_DNA"/>
</dbReference>
<proteinExistence type="predicted"/>
<feature type="transmembrane region" description="Helical" evidence="2">
    <location>
        <begin position="134"/>
        <end position="153"/>
    </location>
</feature>
<dbReference type="Gene3D" id="1.20.1250.20">
    <property type="entry name" value="MFS general substrate transporter like domains"/>
    <property type="match status" value="2"/>
</dbReference>
<evidence type="ECO:0000256" key="1">
    <source>
        <dbReference type="ARBA" id="ARBA00004141"/>
    </source>
</evidence>
<dbReference type="GO" id="GO:0022857">
    <property type="term" value="F:transmembrane transporter activity"/>
    <property type="evidence" value="ECO:0007669"/>
    <property type="project" value="InterPro"/>
</dbReference>
<dbReference type="GO" id="GO:0016020">
    <property type="term" value="C:membrane"/>
    <property type="evidence" value="ECO:0007669"/>
    <property type="project" value="UniProtKB-SubCell"/>
</dbReference>
<dbReference type="InterPro" id="IPR050327">
    <property type="entry name" value="Proton-linked_MCT"/>
</dbReference>
<evidence type="ECO:0000259" key="3">
    <source>
        <dbReference type="PROSITE" id="PS50850"/>
    </source>
</evidence>
<dbReference type="InterPro" id="IPR020846">
    <property type="entry name" value="MFS_dom"/>
</dbReference>
<gene>
    <name evidence="4" type="ORF">HERILL_LOCUS15627</name>
</gene>
<feature type="domain" description="Major facilitator superfamily (MFS) profile" evidence="3">
    <location>
        <begin position="1"/>
        <end position="369"/>
    </location>
</feature>
<keyword evidence="2" id="KW-0472">Membrane</keyword>
<feature type="transmembrane region" description="Helical" evidence="2">
    <location>
        <begin position="345"/>
        <end position="364"/>
    </location>
</feature>
<dbReference type="Pfam" id="PF07690">
    <property type="entry name" value="MFS_1"/>
    <property type="match status" value="1"/>
</dbReference>
<keyword evidence="2" id="KW-0812">Transmembrane</keyword>
<dbReference type="Proteomes" id="UP000594454">
    <property type="component" value="Chromosome 6"/>
</dbReference>
<feature type="transmembrane region" description="Helical" evidence="2">
    <location>
        <begin position="69"/>
        <end position="93"/>
    </location>
</feature>
<dbReference type="FunFam" id="1.20.1250.20:FF:000413">
    <property type="entry name" value="Karmoisin, isoform B"/>
    <property type="match status" value="1"/>
</dbReference>
<sequence>EKLTEQHDAEASSKAALVGSLTIGTTFLLSPIAGVLTDKIGLRRTTLFGGLLSAGGMFISSYCTESIEALYLTYGVMFGLGAALAYTPTLAILGHYFKKYLGKVSGFVTAGSSVFTAILPAALDYLVKFHGLRVTLLCMAGILCFVIVCAFVYKPLHPPPQPVARKPGRSELNTFMRTMINVDIWKRKRYVIWALSVPIALFGYFVPYVHMVKFIQTSFEDSNENLPVACIGISSGIGRLLFGIIADLPGVNRIFLQQIALVFIGTLTMLLPATNSYVLLIIFALIMGLFDGCFISLLGPIAYELCGPRGATQAIGFLLGMSSIPLTVGPPIAGKLFDLTGSYTTPFVLAGIPPLIGATMMFMMRCIRDENAVRDIAEVNERNEPLTKTAWDLEGKLDHHQTNGFTHSVNDTRKASLATTESLNDVHTTSN</sequence>
<feature type="transmembrane region" description="Helical" evidence="2">
    <location>
        <begin position="277"/>
        <end position="303"/>
    </location>
</feature>
<protein>
    <recommendedName>
        <fullName evidence="3">Major facilitator superfamily (MFS) profile domain-containing protein</fullName>
    </recommendedName>
</protein>
<feature type="transmembrane region" description="Helical" evidence="2">
    <location>
        <begin position="100"/>
        <end position="122"/>
    </location>
</feature>
<feature type="transmembrane region" description="Helical" evidence="2">
    <location>
        <begin position="190"/>
        <end position="206"/>
    </location>
</feature>
<dbReference type="InterPro" id="IPR011701">
    <property type="entry name" value="MFS"/>
</dbReference>
<feature type="transmembrane region" description="Helical" evidence="2">
    <location>
        <begin position="226"/>
        <end position="242"/>
    </location>
</feature>
<dbReference type="PANTHER" id="PTHR11360">
    <property type="entry name" value="MONOCARBOXYLATE TRANSPORTER"/>
    <property type="match status" value="1"/>
</dbReference>
<feature type="transmembrane region" description="Helical" evidence="2">
    <location>
        <begin position="45"/>
        <end position="63"/>
    </location>
</feature>
<keyword evidence="5" id="KW-1185">Reference proteome</keyword>
<feature type="transmembrane region" description="Helical" evidence="2">
    <location>
        <begin position="15"/>
        <end position="36"/>
    </location>
</feature>
<evidence type="ECO:0000313" key="4">
    <source>
        <dbReference type="EMBL" id="CAD7093342.1"/>
    </source>
</evidence>
<reference evidence="4 5" key="1">
    <citation type="submission" date="2020-11" db="EMBL/GenBank/DDBJ databases">
        <authorList>
            <person name="Wallbank WR R."/>
            <person name="Pardo Diaz C."/>
            <person name="Kozak K."/>
            <person name="Martin S."/>
            <person name="Jiggins C."/>
            <person name="Moest M."/>
            <person name="Warren A I."/>
            <person name="Generalovic N T."/>
            <person name="Byers J.R.P. K."/>
            <person name="Montejo-Kovacevich G."/>
            <person name="Yen C E."/>
        </authorList>
    </citation>
    <scope>NUCLEOTIDE SEQUENCE [LARGE SCALE GENOMIC DNA]</scope>
</reference>
<dbReference type="InParanoid" id="A0A7R8V7A8"/>
<evidence type="ECO:0000313" key="5">
    <source>
        <dbReference type="Proteomes" id="UP000594454"/>
    </source>
</evidence>
<organism evidence="4 5">
    <name type="scientific">Hermetia illucens</name>
    <name type="common">Black soldier fly</name>
    <dbReference type="NCBI Taxonomy" id="343691"/>
    <lineage>
        <taxon>Eukaryota</taxon>
        <taxon>Metazoa</taxon>
        <taxon>Ecdysozoa</taxon>
        <taxon>Arthropoda</taxon>
        <taxon>Hexapoda</taxon>
        <taxon>Insecta</taxon>
        <taxon>Pterygota</taxon>
        <taxon>Neoptera</taxon>
        <taxon>Endopterygota</taxon>
        <taxon>Diptera</taxon>
        <taxon>Brachycera</taxon>
        <taxon>Stratiomyomorpha</taxon>
        <taxon>Stratiomyidae</taxon>
        <taxon>Hermetiinae</taxon>
        <taxon>Hermetia</taxon>
    </lineage>
</organism>
<feature type="transmembrane region" description="Helical" evidence="2">
    <location>
        <begin position="315"/>
        <end position="333"/>
    </location>
</feature>
<comment type="subcellular location">
    <subcellularLocation>
        <location evidence="1">Membrane</location>
        <topology evidence="1">Multi-pass membrane protein</topology>
    </subcellularLocation>
</comment>
<dbReference type="PANTHER" id="PTHR11360:SF312">
    <property type="entry name" value="KARMOISIN, ISOFORM B"/>
    <property type="match status" value="1"/>
</dbReference>
<dbReference type="OrthoDB" id="6499973at2759"/>
<name>A0A7R8V7A8_HERIL</name>
<dbReference type="PROSITE" id="PS50850">
    <property type="entry name" value="MFS"/>
    <property type="match status" value="1"/>
</dbReference>
<keyword evidence="2" id="KW-1133">Transmembrane helix</keyword>
<dbReference type="AlphaFoldDB" id="A0A7R8V7A8"/>